<organism evidence="2 3">
    <name type="scientific">Pedobacter jejuensis</name>
    <dbReference type="NCBI Taxonomy" id="1268550"/>
    <lineage>
        <taxon>Bacteria</taxon>
        <taxon>Pseudomonadati</taxon>
        <taxon>Bacteroidota</taxon>
        <taxon>Sphingobacteriia</taxon>
        <taxon>Sphingobacteriales</taxon>
        <taxon>Sphingobacteriaceae</taxon>
        <taxon>Pedobacter</taxon>
    </lineage>
</organism>
<feature type="domain" description="Outer membrane protein beta-barrel" evidence="1">
    <location>
        <begin position="493"/>
        <end position="887"/>
    </location>
</feature>
<accession>A0A3N0BWC9</accession>
<protein>
    <recommendedName>
        <fullName evidence="1">Outer membrane protein beta-barrel domain-containing protein</fullName>
    </recommendedName>
</protein>
<proteinExistence type="predicted"/>
<dbReference type="OrthoDB" id="719274at2"/>
<dbReference type="Gene3D" id="2.170.130.10">
    <property type="entry name" value="TonB-dependent receptor, plug domain"/>
    <property type="match status" value="1"/>
</dbReference>
<dbReference type="SUPFAM" id="SSF49464">
    <property type="entry name" value="Carboxypeptidase regulatory domain-like"/>
    <property type="match status" value="1"/>
</dbReference>
<dbReference type="InterPro" id="IPR037066">
    <property type="entry name" value="Plug_dom_sf"/>
</dbReference>
<keyword evidence="3" id="KW-1185">Reference proteome</keyword>
<sequence>MNCLLHLNKAEIMRKNLKVSFIALMCTLFFNQFTFGQQSKQDEKQALTQILLNLSLQFKVNFLYEESQLKQKQIGYQASNFTGKPLKKILDAVVLPLNLSWYKVDDKNYSVFPTVSKIAAPVEQKITPDTADSISKEQVSGRLLDEYAKPLDYTTVTLLVASDSSFVVNTLTDPDGKFTFPSVKPGVYKIKISPIGYSPHTTKPFKVGGDASVSIAPIAMQSSGENLKEVKITASKPLVEAKSDRLVFNVDNSAMAVGNSLQVLKSAPFVRISADNSVSLQGKRTMILIDGKPVPDAALENILQTLPAGNILKIELITQPSAKYDASFGAVINIITKKSQIEGFTGDVRADGSMGKYASANLNTSATYKRKSLTLNASGGITKGTNIFSISSERFQDPADPLYYLTNNWSRISHDNLYNFQASTELQLDKHQSIGLFANGGIFYFQGPWATTNDFGRKNIRIDSVSYTDAIFNQRASSYTYNFNYHLLSDSGKNDLVVLATFTPWKRNLFQDFPSVLYDGAGNIIRIPTHYQNRNKAAIDVYIGQADYTHELKKQWKLETGFKFQYTNSNTSVDYQDNRNGKFEPNPIFSNQSNLKESIASVYGILSKDWKKDKLQLGLRIENTRADFVGNFKQNYSNFFPTFLYKHDFNQDNNISISYKPTINRAPYYELVPYTVLLNRYTIEQGNPSLTPQFDYTYTLSTNIHKLNFSLSYTHTKGTIGLFPYKQDLTTKVTYFTRRNLNRASDFSLYLFYPIKINNWWETLNSGTPIGYNTAEGQVLGDNYKLAAFHSDFKSSQVFKISKDLKLQVDAYYWTNYVQDLSKNSGYKNIDVSFLLSLWEGKGQLRVGGNELVFKRNDYLVERGYGTFNSAERVSNDSKRVFVGFTYKFGKSKIQKSDIKLGNEDALKRL</sequence>
<dbReference type="PANTHER" id="PTHR40980:SF4">
    <property type="entry name" value="TONB-DEPENDENT RECEPTOR-LIKE BETA-BARREL DOMAIN-CONTAINING PROTEIN"/>
    <property type="match status" value="1"/>
</dbReference>
<dbReference type="Pfam" id="PF14905">
    <property type="entry name" value="OMP_b-brl_3"/>
    <property type="match status" value="1"/>
</dbReference>
<dbReference type="Proteomes" id="UP000274046">
    <property type="component" value="Unassembled WGS sequence"/>
</dbReference>
<gene>
    <name evidence="2" type="ORF">D7004_07675</name>
</gene>
<reference evidence="2 3" key="1">
    <citation type="submission" date="2018-10" db="EMBL/GenBank/DDBJ databases">
        <title>Genome sequencing of Pedobacter jejuensis TNB23.</title>
        <authorList>
            <person name="Cho Y.-J."/>
            <person name="Cho A."/>
            <person name="Kim O.-S."/>
        </authorList>
    </citation>
    <scope>NUCLEOTIDE SEQUENCE [LARGE SCALE GENOMIC DNA]</scope>
    <source>
        <strain evidence="2 3">TNB23</strain>
    </source>
</reference>
<dbReference type="EMBL" id="RBEE01000012">
    <property type="protein sequence ID" value="RNL53971.1"/>
    <property type="molecule type" value="Genomic_DNA"/>
</dbReference>
<dbReference type="SUPFAM" id="SSF56935">
    <property type="entry name" value="Porins"/>
    <property type="match status" value="1"/>
</dbReference>
<dbReference type="Gene3D" id="2.60.40.1120">
    <property type="entry name" value="Carboxypeptidase-like, regulatory domain"/>
    <property type="match status" value="1"/>
</dbReference>
<evidence type="ECO:0000313" key="3">
    <source>
        <dbReference type="Proteomes" id="UP000274046"/>
    </source>
</evidence>
<evidence type="ECO:0000259" key="1">
    <source>
        <dbReference type="Pfam" id="PF14905"/>
    </source>
</evidence>
<dbReference type="InterPro" id="IPR008969">
    <property type="entry name" value="CarboxyPept-like_regulatory"/>
</dbReference>
<dbReference type="InterPro" id="IPR041700">
    <property type="entry name" value="OMP_b-brl_3"/>
</dbReference>
<comment type="caution">
    <text evidence="2">The sequence shown here is derived from an EMBL/GenBank/DDBJ whole genome shotgun (WGS) entry which is preliminary data.</text>
</comment>
<dbReference type="AlphaFoldDB" id="A0A3N0BWC9"/>
<name>A0A3N0BWC9_9SPHI</name>
<dbReference type="Pfam" id="PF13620">
    <property type="entry name" value="CarboxypepD_reg"/>
    <property type="match status" value="1"/>
</dbReference>
<dbReference type="PANTHER" id="PTHR40980">
    <property type="entry name" value="PLUG DOMAIN-CONTAINING PROTEIN"/>
    <property type="match status" value="1"/>
</dbReference>
<evidence type="ECO:0000313" key="2">
    <source>
        <dbReference type="EMBL" id="RNL53971.1"/>
    </source>
</evidence>